<evidence type="ECO:0000313" key="5">
    <source>
        <dbReference type="Proteomes" id="UP000266239"/>
    </source>
</evidence>
<dbReference type="AlphaFoldDB" id="A0A397ABX8"/>
<dbReference type="EMBL" id="QUTA01008394">
    <property type="protein sequence ID" value="RHY03825.1"/>
    <property type="molecule type" value="Genomic_DNA"/>
</dbReference>
<protein>
    <submittedName>
        <fullName evidence="2">Uncharacterized protein</fullName>
    </submittedName>
</protein>
<dbReference type="VEuPathDB" id="FungiDB:H257_04389"/>
<feature type="transmembrane region" description="Helical" evidence="1">
    <location>
        <begin position="23"/>
        <end position="41"/>
    </location>
</feature>
<keyword evidence="1" id="KW-1133">Transmembrane helix</keyword>
<reference evidence="5 6" key="1">
    <citation type="submission" date="2018-08" db="EMBL/GenBank/DDBJ databases">
        <title>Aphanomyces genome sequencing and annotation.</title>
        <authorList>
            <person name="Minardi D."/>
            <person name="Oidtmann B."/>
            <person name="Van Der Giezen M."/>
            <person name="Studholme D.J."/>
        </authorList>
    </citation>
    <scope>NUCLEOTIDE SEQUENCE [LARGE SCALE GENOMIC DNA]</scope>
    <source>
        <strain evidence="3 6">D2</strain>
        <strain evidence="4 7">FDL457</strain>
        <strain evidence="2 5">Yx</strain>
    </source>
</reference>
<dbReference type="Pfam" id="PF11397">
    <property type="entry name" value="GlcNAc"/>
    <property type="match status" value="1"/>
</dbReference>
<dbReference type="Proteomes" id="UP000266239">
    <property type="component" value="Unassembled WGS sequence"/>
</dbReference>
<dbReference type="EMBL" id="QUTF01023577">
    <property type="protein sequence ID" value="RHY86647.1"/>
    <property type="molecule type" value="Genomic_DNA"/>
</dbReference>
<proteinExistence type="predicted"/>
<comment type="caution">
    <text evidence="2">The sequence shown here is derived from an EMBL/GenBank/DDBJ whole genome shotgun (WGS) entry which is preliminary data.</text>
</comment>
<dbReference type="Proteomes" id="UP000286510">
    <property type="component" value="Unassembled WGS sequence"/>
</dbReference>
<gene>
    <name evidence="2" type="ORF">DYB25_007161</name>
    <name evidence="4" type="ORF">DYB26_000309</name>
    <name evidence="3" type="ORF">DYB30_000657</name>
</gene>
<dbReference type="Proteomes" id="UP000266643">
    <property type="component" value="Unassembled WGS sequence"/>
</dbReference>
<evidence type="ECO:0000256" key="1">
    <source>
        <dbReference type="SAM" id="Phobius"/>
    </source>
</evidence>
<keyword evidence="1" id="KW-0472">Membrane</keyword>
<dbReference type="EMBL" id="QUTD01004187">
    <property type="protein sequence ID" value="RHY69282.1"/>
    <property type="molecule type" value="Genomic_DNA"/>
</dbReference>
<dbReference type="InterPro" id="IPR021067">
    <property type="entry name" value="Glycosyltransferase"/>
</dbReference>
<evidence type="ECO:0000313" key="2">
    <source>
        <dbReference type="EMBL" id="RHY03825.1"/>
    </source>
</evidence>
<accession>A0A397ABX8</accession>
<sequence length="490" mass="54458">MRHRSHSAAATEGGSVKFLLRKSTLQAFLAVCLVGVVLVYFEMFKLSSVMSQVGNANFLDNLRRHERNETPKPTFDESASPSIAVMLTHYRDTDECVSTLQSLYSTAQYPASLHIYIFEEVVLGSDTDSTCVQLFCQTHSSLCDAHGATRIHQKRRHAADYNGPGPARAVVESMVVPSRHVYYLSITTRLEFTPRWDVALIAQWTAIGNPKAILSFAPPAVRAKSWSVDPSQHAILCTGRITSERSNIAVVAFNPPVLIPEPRDPDTPRLVAQYSEDFHFGSIAALTAAPSDAKVEFVWEGLAYYRAVRWWTRGYDFYSPSTDVVWESYTRRVQHPLHPSSIHATKDPAMAKLLIRQKNSYFRIRRVLGFNMGEPPSPDDDKYTVGSVRTMDQWVTFSGLDHTAEKDDATDKQFQNCHAMPSLASDQGMPSSLAGCGSFGMSNVVRFAEGGDFAPPPRSAAGGVDELSRLFDETFESEAEPPKVTIFFLT</sequence>
<name>A0A397ABX8_APHAT</name>
<evidence type="ECO:0000313" key="4">
    <source>
        <dbReference type="EMBL" id="RHY86647.1"/>
    </source>
</evidence>
<keyword evidence="1" id="KW-0812">Transmembrane</keyword>
<organism evidence="2 5">
    <name type="scientific">Aphanomyces astaci</name>
    <name type="common">Crayfish plague agent</name>
    <dbReference type="NCBI Taxonomy" id="112090"/>
    <lineage>
        <taxon>Eukaryota</taxon>
        <taxon>Sar</taxon>
        <taxon>Stramenopiles</taxon>
        <taxon>Oomycota</taxon>
        <taxon>Saprolegniomycetes</taxon>
        <taxon>Saprolegniales</taxon>
        <taxon>Verrucalvaceae</taxon>
        <taxon>Aphanomyces</taxon>
    </lineage>
</organism>
<dbReference type="PANTHER" id="PTHR34496">
    <property type="entry name" value="GLCNAC TRANSFERASE-RELATED"/>
    <property type="match status" value="1"/>
</dbReference>
<evidence type="ECO:0000313" key="6">
    <source>
        <dbReference type="Proteomes" id="UP000266643"/>
    </source>
</evidence>
<evidence type="ECO:0000313" key="3">
    <source>
        <dbReference type="EMBL" id="RHY69282.1"/>
    </source>
</evidence>
<dbReference type="PANTHER" id="PTHR34496:SF6">
    <property type="entry name" value="GLYCOSYLTRANSFERASE 2-LIKE DOMAIN-CONTAINING PROTEIN"/>
    <property type="match status" value="1"/>
</dbReference>
<evidence type="ECO:0000313" key="7">
    <source>
        <dbReference type="Proteomes" id="UP000286510"/>
    </source>
</evidence>